<feature type="region of interest" description="Disordered" evidence="1">
    <location>
        <begin position="309"/>
        <end position="349"/>
    </location>
</feature>
<name>A9GK04_SORC5</name>
<dbReference type="RefSeq" id="WP_012238961.1">
    <property type="nucleotide sequence ID" value="NC_010162.1"/>
</dbReference>
<reference evidence="2 3" key="1">
    <citation type="journal article" date="2007" name="Nat. Biotechnol.">
        <title>Complete genome sequence of the myxobacterium Sorangium cellulosum.</title>
        <authorList>
            <person name="Schneiker S."/>
            <person name="Perlova O."/>
            <person name="Kaiser O."/>
            <person name="Gerth K."/>
            <person name="Alici A."/>
            <person name="Altmeyer M.O."/>
            <person name="Bartels D."/>
            <person name="Bekel T."/>
            <person name="Beyer S."/>
            <person name="Bode E."/>
            <person name="Bode H.B."/>
            <person name="Bolten C.J."/>
            <person name="Choudhuri J.V."/>
            <person name="Doss S."/>
            <person name="Elnakady Y.A."/>
            <person name="Frank B."/>
            <person name="Gaigalat L."/>
            <person name="Goesmann A."/>
            <person name="Groeger C."/>
            <person name="Gross F."/>
            <person name="Jelsbak L."/>
            <person name="Jelsbak L."/>
            <person name="Kalinowski J."/>
            <person name="Kegler C."/>
            <person name="Knauber T."/>
            <person name="Konietzny S."/>
            <person name="Kopp M."/>
            <person name="Krause L."/>
            <person name="Krug D."/>
            <person name="Linke B."/>
            <person name="Mahmud T."/>
            <person name="Martinez-Arias R."/>
            <person name="McHardy A.C."/>
            <person name="Merai M."/>
            <person name="Meyer F."/>
            <person name="Mormann S."/>
            <person name="Munoz-Dorado J."/>
            <person name="Perez J."/>
            <person name="Pradella S."/>
            <person name="Rachid S."/>
            <person name="Raddatz G."/>
            <person name="Rosenau F."/>
            <person name="Rueckert C."/>
            <person name="Sasse F."/>
            <person name="Scharfe M."/>
            <person name="Schuster S.C."/>
            <person name="Suen G."/>
            <person name="Treuner-Lange A."/>
            <person name="Velicer G.J."/>
            <person name="Vorholter F.-J."/>
            <person name="Weissman K.J."/>
            <person name="Welch R.D."/>
            <person name="Wenzel S.C."/>
            <person name="Whitworth D.E."/>
            <person name="Wilhelm S."/>
            <person name="Wittmann C."/>
            <person name="Bloecker H."/>
            <person name="Puehler A."/>
            <person name="Mueller R."/>
        </authorList>
    </citation>
    <scope>NUCLEOTIDE SEQUENCE [LARGE SCALE GENOMIC DNA]</scope>
    <source>
        <strain evidence="3">So ce56</strain>
    </source>
</reference>
<feature type="compositionally biased region" description="Gly residues" evidence="1">
    <location>
        <begin position="254"/>
        <end position="265"/>
    </location>
</feature>
<evidence type="ECO:0000313" key="2">
    <source>
        <dbReference type="EMBL" id="CAN96512.1"/>
    </source>
</evidence>
<accession>A9GK04</accession>
<dbReference type="BioCyc" id="SCEL448385:SCE_RS32545-MONOMER"/>
<proteinExistence type="predicted"/>
<evidence type="ECO:0000256" key="1">
    <source>
        <dbReference type="SAM" id="MobiDB-lite"/>
    </source>
</evidence>
<feature type="compositionally biased region" description="Gly residues" evidence="1">
    <location>
        <begin position="407"/>
        <end position="426"/>
    </location>
</feature>
<sequence length="519" mass="50650">MRITGAITLSSAVLLVAAGCGTAPGPSDAGGAVCNGASSCPGDAPPESVCLERLAAGVLEDGCGVFVAGMFGDGDDADPGTRDKPVRTLQRGVELARTGRGRVFACNDGFFGPLALPSGVDLIGGYHCLGFAREAGGRPTLQIVDTFEPVLTVVPASPGDTGAADGVSTLVDMRFFSNGPIGMLVQSGTAVELLRGRISAAWGWAGHNGEKWPYPNEATQGPDGQYGGDACSAAVVPGAPAAVNACDGGIPSVGGKGGDGLPDGAGDGEDGLPFDASSPTYGRGGDGDVPSTGCENGQVALHGAHGFIGAAGTGRGRITETGWEGDKAEDGSRGMPGQGGGGGGGRRGGLSACGAASRGGAGGGSGGAGGCGGRGGQGGENGWPSIGIVALHAKLTLRDSEIVTSWGGEGGDGGPPERGGLGGRGAPGGALGNGMWSCHGANGGEGGYGGYGGPGRGGDSIGIAYLDEDKLTLEAVTYELGLPGKGGVSWDIWSGDEVTGEEGIAAETFRFPDESRSSR</sequence>
<dbReference type="EMBL" id="AM746676">
    <property type="protein sequence ID" value="CAN96512.1"/>
    <property type="molecule type" value="Genomic_DNA"/>
</dbReference>
<feature type="region of interest" description="Disordered" evidence="1">
    <location>
        <begin position="254"/>
        <end position="297"/>
    </location>
</feature>
<keyword evidence="3" id="KW-1185">Reference proteome</keyword>
<dbReference type="KEGG" id="scl:sce6345"/>
<dbReference type="HOGENOM" id="CLU_036811_1_0_7"/>
<dbReference type="Proteomes" id="UP000002139">
    <property type="component" value="Chromosome"/>
</dbReference>
<dbReference type="PROSITE" id="PS51257">
    <property type="entry name" value="PROKAR_LIPOPROTEIN"/>
    <property type="match status" value="1"/>
</dbReference>
<dbReference type="AlphaFoldDB" id="A9GK04"/>
<gene>
    <name evidence="2" type="ordered locus">sce6345</name>
</gene>
<dbReference type="OrthoDB" id="340418at2"/>
<feature type="region of interest" description="Disordered" evidence="1">
    <location>
        <begin position="405"/>
        <end position="426"/>
    </location>
</feature>
<organism evidence="2 3">
    <name type="scientific">Sorangium cellulosum (strain So ce56)</name>
    <name type="common">Polyangium cellulosum (strain So ce56)</name>
    <dbReference type="NCBI Taxonomy" id="448385"/>
    <lineage>
        <taxon>Bacteria</taxon>
        <taxon>Pseudomonadati</taxon>
        <taxon>Myxococcota</taxon>
        <taxon>Polyangia</taxon>
        <taxon>Polyangiales</taxon>
        <taxon>Polyangiaceae</taxon>
        <taxon>Sorangium</taxon>
    </lineage>
</organism>
<protein>
    <submittedName>
        <fullName evidence="2">PE_PGRS family protein</fullName>
    </submittedName>
</protein>
<dbReference type="STRING" id="448385.sce6345"/>
<feature type="compositionally biased region" description="Gly residues" evidence="1">
    <location>
        <begin position="334"/>
        <end position="348"/>
    </location>
</feature>
<evidence type="ECO:0000313" key="3">
    <source>
        <dbReference type="Proteomes" id="UP000002139"/>
    </source>
</evidence>